<dbReference type="RefSeq" id="WP_091752424.1">
    <property type="nucleotide sequence ID" value="NZ_FODY01000047.1"/>
</dbReference>
<evidence type="ECO:0000313" key="4">
    <source>
        <dbReference type="Proteomes" id="UP000198847"/>
    </source>
</evidence>
<dbReference type="PROSITE" id="PS51257">
    <property type="entry name" value="PROKAR_LIPOPROTEIN"/>
    <property type="match status" value="1"/>
</dbReference>
<dbReference type="Proteomes" id="UP000198847">
    <property type="component" value="Unassembled WGS sequence"/>
</dbReference>
<keyword evidence="2" id="KW-0732">Signal</keyword>
<dbReference type="SUPFAM" id="SSF53850">
    <property type="entry name" value="Periplasmic binding protein-like II"/>
    <property type="match status" value="1"/>
</dbReference>
<dbReference type="STRING" id="112903.SAMN04490178_1475"/>
<dbReference type="CDD" id="cd13571">
    <property type="entry name" value="PBP2_PnhD_1"/>
    <property type="match status" value="1"/>
</dbReference>
<dbReference type="NCBIfam" id="TIGR01098">
    <property type="entry name" value="3A0109s03R"/>
    <property type="match status" value="1"/>
</dbReference>
<keyword evidence="4" id="KW-1185">Reference proteome</keyword>
<gene>
    <name evidence="3" type="ORF">SAMN04490178_1475</name>
</gene>
<dbReference type="EMBL" id="FODY01000047">
    <property type="protein sequence ID" value="SEP47691.1"/>
    <property type="molecule type" value="Genomic_DNA"/>
</dbReference>
<dbReference type="AlphaFoldDB" id="A0A1H8Y6P5"/>
<evidence type="ECO:0000313" key="3">
    <source>
        <dbReference type="EMBL" id="SEP47691.1"/>
    </source>
</evidence>
<evidence type="ECO:0000256" key="2">
    <source>
        <dbReference type="ARBA" id="ARBA00022729"/>
    </source>
</evidence>
<sequence length="311" mass="35281">MKNRYVIIIFSALVLLGMTITGCPNATEQLPYIDFNRPADEAVSQKDESVQRPIFIALASVMSPHETIIYYRKIADYVSKETGRPAVLVQRKTYAEVNLLLANGDVDIAFLSTGAYSSYQGMNEIEPLVMTEHDNSVLYTADVIVHKDSNIHSISDLQGKVFAFTDPLSYSGHMVIEDYLRDHNTLPERFFQRYFYTYSHDKSLWAVANHIADGASFDSQIYEYVKVRNPELAGNVRIITSMEPAPTGPVVISQRVPPEQKEELRRIFLSMHQDPETAAAMQKLVIDRFIPPAPDLYDPLRKLYKRTGARP</sequence>
<accession>A0A1H8Y6P5</accession>
<proteinExistence type="inferred from homology"/>
<dbReference type="GO" id="GO:0043190">
    <property type="term" value="C:ATP-binding cassette (ABC) transporter complex"/>
    <property type="evidence" value="ECO:0007669"/>
    <property type="project" value="InterPro"/>
</dbReference>
<organism evidence="3 4">
    <name type="scientific">Propionispora vibrioides</name>
    <dbReference type="NCBI Taxonomy" id="112903"/>
    <lineage>
        <taxon>Bacteria</taxon>
        <taxon>Bacillati</taxon>
        <taxon>Bacillota</taxon>
        <taxon>Negativicutes</taxon>
        <taxon>Selenomonadales</taxon>
        <taxon>Sporomusaceae</taxon>
        <taxon>Propionispora</taxon>
    </lineage>
</organism>
<dbReference type="PANTHER" id="PTHR35841">
    <property type="entry name" value="PHOSPHONATES-BINDING PERIPLASMIC PROTEIN"/>
    <property type="match status" value="1"/>
</dbReference>
<reference evidence="3 4" key="1">
    <citation type="submission" date="2016-10" db="EMBL/GenBank/DDBJ databases">
        <authorList>
            <person name="de Groot N.N."/>
        </authorList>
    </citation>
    <scope>NUCLEOTIDE SEQUENCE [LARGE SCALE GENOMIC DNA]</scope>
    <source>
        <strain evidence="3 4">DSM 13305</strain>
    </source>
</reference>
<name>A0A1H8Y6P5_9FIRM</name>
<dbReference type="InterPro" id="IPR005770">
    <property type="entry name" value="PhnD"/>
</dbReference>
<dbReference type="PANTHER" id="PTHR35841:SF1">
    <property type="entry name" value="PHOSPHONATES-BINDING PERIPLASMIC PROTEIN"/>
    <property type="match status" value="1"/>
</dbReference>
<protein>
    <submittedName>
        <fullName evidence="3">Phosphonate transport system substrate-binding protein</fullName>
    </submittedName>
</protein>
<evidence type="ECO:0000256" key="1">
    <source>
        <dbReference type="ARBA" id="ARBA00007162"/>
    </source>
</evidence>
<comment type="similarity">
    <text evidence="1">Belongs to the phosphate/phosphite/phosphonate binding protein family.</text>
</comment>
<dbReference type="OrthoDB" id="9781943at2"/>
<dbReference type="GO" id="GO:0055085">
    <property type="term" value="P:transmembrane transport"/>
    <property type="evidence" value="ECO:0007669"/>
    <property type="project" value="InterPro"/>
</dbReference>
<dbReference type="Gene3D" id="3.40.190.10">
    <property type="entry name" value="Periplasmic binding protein-like II"/>
    <property type="match status" value="2"/>
</dbReference>
<dbReference type="Pfam" id="PF12974">
    <property type="entry name" value="Phosphonate-bd"/>
    <property type="match status" value="1"/>
</dbReference>